<dbReference type="GO" id="GO:0043130">
    <property type="term" value="F:ubiquitin binding"/>
    <property type="evidence" value="ECO:0007669"/>
    <property type="project" value="UniProtKB-UniRule"/>
</dbReference>
<dbReference type="GO" id="GO:0031902">
    <property type="term" value="C:late endosome membrane"/>
    <property type="evidence" value="ECO:0007669"/>
    <property type="project" value="UniProtKB-UniRule"/>
</dbReference>
<dbReference type="Gene3D" id="1.10.10.10">
    <property type="entry name" value="Winged helix-like DNA-binding domain superfamily/Winged helix DNA-binding domain"/>
    <property type="match status" value="2"/>
</dbReference>
<dbReference type="InterPro" id="IPR036388">
    <property type="entry name" value="WH-like_DNA-bd_sf"/>
</dbReference>
<evidence type="ECO:0000256" key="1">
    <source>
        <dbReference type="ARBA" id="ARBA00009697"/>
    </source>
</evidence>
<dbReference type="Pfam" id="PF04157">
    <property type="entry name" value="EAP30"/>
    <property type="match status" value="1"/>
</dbReference>
<dbReference type="PANTHER" id="PTHR13128:SF12">
    <property type="entry name" value="VACUOLAR PROTEIN-SORTING-ASSOCIATED PROTEIN 36"/>
    <property type="match status" value="1"/>
</dbReference>
<comment type="function">
    <text evidence="7">Component of the ESCRT-II complex (endosomal sorting complex required for transport II), which is required for multivesicular body (MVB) formation and sorting of endosomal cargo proteins into MVBs.</text>
</comment>
<dbReference type="InterPro" id="IPR011993">
    <property type="entry name" value="PH-like_dom_sf"/>
</dbReference>
<dbReference type="InterPro" id="IPR021648">
    <property type="entry name" value="GLUE_dom"/>
</dbReference>
<evidence type="ECO:0000256" key="5">
    <source>
        <dbReference type="ARBA" id="ARBA00022927"/>
    </source>
</evidence>
<reference evidence="10" key="1">
    <citation type="submission" date="2017-01" db="EMBL/GenBank/DDBJ databases">
        <title>Comparative genomics of anhydrobiosis in the tardigrade Hypsibius dujardini.</title>
        <authorList>
            <person name="Yoshida Y."/>
            <person name="Koutsovoulos G."/>
            <person name="Laetsch D."/>
            <person name="Stevens L."/>
            <person name="Kumar S."/>
            <person name="Horikawa D."/>
            <person name="Ishino K."/>
            <person name="Komine S."/>
            <person name="Tomita M."/>
            <person name="Blaxter M."/>
            <person name="Arakawa K."/>
        </authorList>
    </citation>
    <scope>NUCLEOTIDE SEQUENCE [LARGE SCALE GENOMIC DNA]</scope>
    <source>
        <strain evidence="10">Z151</strain>
    </source>
</reference>
<evidence type="ECO:0000313" key="9">
    <source>
        <dbReference type="EMBL" id="OQV16440.1"/>
    </source>
</evidence>
<dbReference type="InterPro" id="IPR040608">
    <property type="entry name" value="Snf8/Vps36"/>
</dbReference>
<dbReference type="InterPro" id="IPR037855">
    <property type="entry name" value="Vps36"/>
</dbReference>
<feature type="domain" description="GLUE N-terminal" evidence="8">
    <location>
        <begin position="1"/>
        <end position="90"/>
    </location>
</feature>
<comment type="subcellular location">
    <subcellularLocation>
        <location evidence="7">Cytoplasm</location>
    </subcellularLocation>
    <subcellularLocation>
        <location evidence="7">Endosome</location>
    </subcellularLocation>
</comment>
<name>A0A1W0WMJ5_HYPEX</name>
<dbReference type="AlphaFoldDB" id="A0A1W0WMJ5"/>
<dbReference type="GO" id="GO:0000814">
    <property type="term" value="C:ESCRT II complex"/>
    <property type="evidence" value="ECO:0007669"/>
    <property type="project" value="UniProtKB-UniRule"/>
</dbReference>
<evidence type="ECO:0000256" key="3">
    <source>
        <dbReference type="ARBA" id="ARBA00022448"/>
    </source>
</evidence>
<evidence type="ECO:0000256" key="6">
    <source>
        <dbReference type="ARBA" id="ARBA00030114"/>
    </source>
</evidence>
<sequence length="330" mass="36688">MIWVDDNDQSCSMRLHLSLVVLIEEQRHGAGNSPKIMLHLAPPRPSAISVQVSSASHLKFSFRKGGMVEFSRRLTDQIARKRWQNFGGPQNSAGQSGFRIGIAGIERKLQTEQKGVNQQISHAFEDLNSLMKAAKDTVALSKILVTKVKNRQGEITDDETTQLKSYLLSLGVDDPVTREASRSDNIYFQKLAKEISANLTIPLKESGGLMTLTDVYCRVNRARGLELVSPEDVLRACRLMKAMRLPTELKIFESGVIALELRDFSETVVIKKTQEALEVSPLTADMLAKTLGVSVILAKEMLLLAEKQGVACRDESIEGLKFYPNRFLST</sequence>
<keyword evidence="10" id="KW-1185">Reference proteome</keyword>
<dbReference type="SUPFAM" id="SSF46785">
    <property type="entry name" value="Winged helix' DNA-binding domain"/>
    <property type="match status" value="2"/>
</dbReference>
<gene>
    <name evidence="9" type="ORF">BV898_09431</name>
</gene>
<protein>
    <recommendedName>
        <fullName evidence="2 7">Vacuolar protein-sorting-associated protein 36</fullName>
    </recommendedName>
    <alternativeName>
        <fullName evidence="6 7">ESCRT-II complex subunit VPS36</fullName>
    </alternativeName>
</protein>
<evidence type="ECO:0000256" key="7">
    <source>
        <dbReference type="RuleBase" id="RU367095"/>
    </source>
</evidence>
<keyword evidence="7" id="KW-0967">Endosome</keyword>
<dbReference type="Proteomes" id="UP000192578">
    <property type="component" value="Unassembled WGS sequence"/>
</dbReference>
<evidence type="ECO:0000259" key="8">
    <source>
        <dbReference type="PROSITE" id="PS51495"/>
    </source>
</evidence>
<organism evidence="9 10">
    <name type="scientific">Hypsibius exemplaris</name>
    <name type="common">Freshwater tardigrade</name>
    <dbReference type="NCBI Taxonomy" id="2072580"/>
    <lineage>
        <taxon>Eukaryota</taxon>
        <taxon>Metazoa</taxon>
        <taxon>Ecdysozoa</taxon>
        <taxon>Tardigrada</taxon>
        <taxon>Eutardigrada</taxon>
        <taxon>Parachela</taxon>
        <taxon>Hypsibioidea</taxon>
        <taxon>Hypsibiidae</taxon>
        <taxon>Hypsibius</taxon>
    </lineage>
</organism>
<accession>A0A1W0WMJ5</accession>
<evidence type="ECO:0000256" key="2">
    <source>
        <dbReference type="ARBA" id="ARBA00017953"/>
    </source>
</evidence>
<dbReference type="SUPFAM" id="SSF50729">
    <property type="entry name" value="PH domain-like"/>
    <property type="match status" value="1"/>
</dbReference>
<dbReference type="PANTHER" id="PTHR13128">
    <property type="entry name" value="VACUOLAR PROTEIN-SORTING-ASSOCIATED PROTEIN 36"/>
    <property type="match status" value="1"/>
</dbReference>
<dbReference type="OrthoDB" id="271448at2759"/>
<dbReference type="Gene3D" id="2.30.29.30">
    <property type="entry name" value="Pleckstrin-homology domain (PH domain)/Phosphotyrosine-binding domain (PTB)"/>
    <property type="match status" value="1"/>
</dbReference>
<dbReference type="InterPro" id="IPR036390">
    <property type="entry name" value="WH_DNA-bd_sf"/>
</dbReference>
<dbReference type="PROSITE" id="PS51495">
    <property type="entry name" value="GLUE"/>
    <property type="match status" value="1"/>
</dbReference>
<evidence type="ECO:0000313" key="10">
    <source>
        <dbReference type="Proteomes" id="UP000192578"/>
    </source>
</evidence>
<comment type="subunit">
    <text evidence="7">Component of the endosomal sorting complex required for transport II (ESCRT-II).</text>
</comment>
<proteinExistence type="inferred from homology"/>
<dbReference type="EMBL" id="MTYJ01000074">
    <property type="protein sequence ID" value="OQV16440.1"/>
    <property type="molecule type" value="Genomic_DNA"/>
</dbReference>
<evidence type="ECO:0000256" key="4">
    <source>
        <dbReference type="ARBA" id="ARBA00022490"/>
    </source>
</evidence>
<comment type="caution">
    <text evidence="9">The sequence shown here is derived from an EMBL/GenBank/DDBJ whole genome shotgun (WGS) entry which is preliminary data.</text>
</comment>
<dbReference type="GO" id="GO:0032266">
    <property type="term" value="F:phosphatidylinositol-3-phosphate binding"/>
    <property type="evidence" value="ECO:0007669"/>
    <property type="project" value="UniProtKB-UniRule"/>
</dbReference>
<keyword evidence="5 7" id="KW-0653">Protein transport</keyword>
<keyword evidence="3 7" id="KW-0813">Transport</keyword>
<comment type="similarity">
    <text evidence="1 7">Belongs to the VPS36 family.</text>
</comment>
<dbReference type="FunFam" id="1.10.10.10:FF:000416">
    <property type="entry name" value="Vacuolar protein-sorting-associated protein 36"/>
    <property type="match status" value="1"/>
</dbReference>
<dbReference type="GO" id="GO:0043328">
    <property type="term" value="P:protein transport to vacuole involved in ubiquitin-dependent protein catabolic process via the multivesicular body sorting pathway"/>
    <property type="evidence" value="ECO:0007669"/>
    <property type="project" value="UniProtKB-UniRule"/>
</dbReference>
<dbReference type="Gene3D" id="6.10.140.260">
    <property type="match status" value="1"/>
</dbReference>
<keyword evidence="4 7" id="KW-0963">Cytoplasm</keyword>